<protein>
    <recommendedName>
        <fullName evidence="4">Integral membrane protein</fullName>
    </recommendedName>
</protein>
<name>A0A8H3FU26_9LECA</name>
<reference evidence="2" key="1">
    <citation type="submission" date="2021-03" db="EMBL/GenBank/DDBJ databases">
        <authorList>
            <person name="Tagirdzhanova G."/>
        </authorList>
    </citation>
    <scope>NUCLEOTIDE SEQUENCE</scope>
</reference>
<keyword evidence="1" id="KW-0812">Transmembrane</keyword>
<gene>
    <name evidence="2" type="ORF">ALECFALPRED_004294</name>
</gene>
<dbReference type="InterPro" id="IPR026749">
    <property type="entry name" value="Tmem135"/>
</dbReference>
<keyword evidence="1" id="KW-0472">Membrane</keyword>
<dbReference type="EMBL" id="CAJPDR010000266">
    <property type="protein sequence ID" value="CAF9929309.1"/>
    <property type="molecule type" value="Genomic_DNA"/>
</dbReference>
<dbReference type="PANTHER" id="PTHR12459:SF15">
    <property type="entry name" value="TRANSMEMBRANE PROTEIN 135"/>
    <property type="match status" value="1"/>
</dbReference>
<feature type="transmembrane region" description="Helical" evidence="1">
    <location>
        <begin position="193"/>
        <end position="213"/>
    </location>
</feature>
<accession>A0A8H3FU26</accession>
<keyword evidence="3" id="KW-1185">Reference proteome</keyword>
<dbReference type="AlphaFoldDB" id="A0A8H3FU26"/>
<evidence type="ECO:0000313" key="3">
    <source>
        <dbReference type="Proteomes" id="UP000664203"/>
    </source>
</evidence>
<evidence type="ECO:0008006" key="4">
    <source>
        <dbReference type="Google" id="ProtNLM"/>
    </source>
</evidence>
<comment type="caution">
    <text evidence="2">The sequence shown here is derived from an EMBL/GenBank/DDBJ whole genome shotgun (WGS) entry which is preliminary data.</text>
</comment>
<sequence>MTYWTTIDGNTDHARMPANSSCLLQIYSVLVGSFAIRRLPTFCAALVGGYTFLQWPLRLLFDYASIPRMGKGVLSRRMGDTSHAASRFLAALISAWFSLEILNKRALARVDWKDSKQAAQHQPTSLALQNATILDSKVSLTSPLVLAGKTVDLTLLAFTRALDSLVVNLYRRSYPSSANTATASSTFSAISRYADTFIFALSSGTVMWAWFYLPDRLPRAYNKWISEAARVDPRLIDVLRKAHAGEFVYGEDTGQAHVLQSMCSDYGWPLAWGDPIKTTPIPCEIVHMGTGPSCHWHAAVRFSQAFQFALATYLPLQLLVKARNPSFRAFRRACEEAMRSSAFLGAFVGLFYYGVCLSRTRLGPSIFSRKTITPMMWDSGLCVGAGCVLCGWSALIEAEKRRMELALFVAPRALATLLPRDYDAKCFWKEKAIFSLSTAMVFTLAHEDPRKVRGVLGRLIHRVLQ</sequence>
<dbReference type="Proteomes" id="UP000664203">
    <property type="component" value="Unassembled WGS sequence"/>
</dbReference>
<keyword evidence="1" id="KW-1133">Transmembrane helix</keyword>
<organism evidence="2 3">
    <name type="scientific">Alectoria fallacina</name>
    <dbReference type="NCBI Taxonomy" id="1903189"/>
    <lineage>
        <taxon>Eukaryota</taxon>
        <taxon>Fungi</taxon>
        <taxon>Dikarya</taxon>
        <taxon>Ascomycota</taxon>
        <taxon>Pezizomycotina</taxon>
        <taxon>Lecanoromycetes</taxon>
        <taxon>OSLEUM clade</taxon>
        <taxon>Lecanoromycetidae</taxon>
        <taxon>Lecanorales</taxon>
        <taxon>Lecanorineae</taxon>
        <taxon>Parmeliaceae</taxon>
        <taxon>Alectoria</taxon>
    </lineage>
</organism>
<feature type="transmembrane region" description="Helical" evidence="1">
    <location>
        <begin position="375"/>
        <end position="395"/>
    </location>
</feature>
<evidence type="ECO:0000256" key="1">
    <source>
        <dbReference type="SAM" id="Phobius"/>
    </source>
</evidence>
<dbReference type="PANTHER" id="PTHR12459">
    <property type="entry name" value="TRANSMEMBRANE PROTEIN 135-RELATED"/>
    <property type="match status" value="1"/>
</dbReference>
<evidence type="ECO:0000313" key="2">
    <source>
        <dbReference type="EMBL" id="CAF9929309.1"/>
    </source>
</evidence>
<feature type="transmembrane region" description="Helical" evidence="1">
    <location>
        <begin position="337"/>
        <end position="355"/>
    </location>
</feature>
<proteinExistence type="predicted"/>
<dbReference type="OrthoDB" id="4021778at2759"/>